<dbReference type="PANTHER" id="PTHR47532:SF1">
    <property type="entry name" value="RETINAL-BINDING PROTEIN"/>
    <property type="match status" value="1"/>
</dbReference>
<evidence type="ECO:0000313" key="3">
    <source>
        <dbReference type="EMBL" id="VDD17985.1"/>
    </source>
</evidence>
<protein>
    <recommendedName>
        <fullName evidence="2">GOLD domain-containing protein</fullName>
    </recommendedName>
</protein>
<dbReference type="PROSITE" id="PS50866">
    <property type="entry name" value="GOLD"/>
    <property type="match status" value="1"/>
</dbReference>
<name>A0A3P6D6F3_BRAOL</name>
<keyword evidence="1" id="KW-1133">Transmembrane helix</keyword>
<sequence length="479" mass="55371">MASTDGLVPITRVFLASYYDKYPFPPLSDDVSRLSSDMASLIQLLTLQSPPSQGEASLIEEANQQPPHKIDENMWKNREQMEEILFLLQPSRWPVQLREDAELSSTLRHLKDNFDKALAAMISFQTKNSERVFSTVMTYMPQDFRGTLIRQQKERSERNKQAEVDALVSSGGTIRDTYALLWKQQMERRRQLAQLGSASGVYKTLVKYLVGVPQVLLDFVRQINDDDGPMEEQRQRYGPPLYTLTKMATAIRVFLTLLFQRYDTFKLNKEQMNLLSEAAIVYTSEFERFVAFISDVFANSPFFISADAAGILGSRENEEYKEIIVQAGRTYEVSLMVESENSYIGWDFSLMQGKISMVFLFEPFFSLCNLNYLFAFLAWSYNKCFLFGSHLMWFVLFLFYQDIGFSVEYISASGEKTLILPYRRYEADQGNFSTLMAGNYKLVWDNSYSTFFKKNLRYKVDCIPPVVEQKVEDEDGLES</sequence>
<keyword evidence="1" id="KW-0472">Membrane</keyword>
<proteinExistence type="predicted"/>
<dbReference type="InterPro" id="IPR036598">
    <property type="entry name" value="GOLD_dom_sf"/>
</dbReference>
<organism evidence="3">
    <name type="scientific">Brassica oleracea</name>
    <name type="common">Wild cabbage</name>
    <dbReference type="NCBI Taxonomy" id="3712"/>
    <lineage>
        <taxon>Eukaryota</taxon>
        <taxon>Viridiplantae</taxon>
        <taxon>Streptophyta</taxon>
        <taxon>Embryophyta</taxon>
        <taxon>Tracheophyta</taxon>
        <taxon>Spermatophyta</taxon>
        <taxon>Magnoliopsida</taxon>
        <taxon>eudicotyledons</taxon>
        <taxon>Gunneridae</taxon>
        <taxon>Pentapetalae</taxon>
        <taxon>rosids</taxon>
        <taxon>malvids</taxon>
        <taxon>Brassicales</taxon>
        <taxon>Brassicaceae</taxon>
        <taxon>Brassiceae</taxon>
        <taxon>Brassica</taxon>
    </lineage>
</organism>
<evidence type="ECO:0000259" key="2">
    <source>
        <dbReference type="PROSITE" id="PS50866"/>
    </source>
</evidence>
<dbReference type="InterPro" id="IPR009038">
    <property type="entry name" value="GOLD_dom"/>
</dbReference>
<dbReference type="AlphaFoldDB" id="A0A3P6D6F3"/>
<accession>A0A3P6D6F3</accession>
<keyword evidence="1" id="KW-0812">Transmembrane</keyword>
<reference evidence="3" key="1">
    <citation type="submission" date="2018-11" db="EMBL/GenBank/DDBJ databases">
        <authorList>
            <consortium name="Genoscope - CEA"/>
            <person name="William W."/>
        </authorList>
    </citation>
    <scope>NUCLEOTIDE SEQUENCE</scope>
</reference>
<dbReference type="Gene3D" id="2.60.120.680">
    <property type="entry name" value="GOLD domain"/>
    <property type="match status" value="2"/>
</dbReference>
<dbReference type="EMBL" id="LR031874">
    <property type="protein sequence ID" value="VDD17985.1"/>
    <property type="molecule type" value="Genomic_DNA"/>
</dbReference>
<dbReference type="PANTHER" id="PTHR47532">
    <property type="entry name" value="RETINAL-BINDING PROTEIN"/>
    <property type="match status" value="1"/>
</dbReference>
<evidence type="ECO:0000256" key="1">
    <source>
        <dbReference type="SAM" id="Phobius"/>
    </source>
</evidence>
<feature type="transmembrane region" description="Helical" evidence="1">
    <location>
        <begin position="358"/>
        <end position="379"/>
    </location>
</feature>
<feature type="domain" description="GOLD" evidence="2">
    <location>
        <begin position="317"/>
        <end position="462"/>
    </location>
</feature>
<gene>
    <name evidence="3" type="ORF">BOLC2T05996H</name>
</gene>
<dbReference type="SUPFAM" id="SSF101576">
    <property type="entry name" value="Supernatant protein factor (SPF), C-terminal domain"/>
    <property type="match status" value="1"/>
</dbReference>